<dbReference type="EMBL" id="ML978121">
    <property type="protein sequence ID" value="KAF2104256.1"/>
    <property type="molecule type" value="Genomic_DNA"/>
</dbReference>
<dbReference type="AlphaFoldDB" id="A0A9P4IMH4"/>
<sequence>MCRQISYQHSCGCVHEFIVEPCSPLTYASPLYPDIPICRHYNYVTTPIRTEFYCFSCSWKIEDYSVGRLCFTEEAKAAHLEVVNRFRVGREKLEDLIRDIAIVYYRTSPTRRFMLGHFAPSRCEDLDLLLGEQPFSRSFWKELENVDTLTRQSIRKLPLPRAPRSEPWSADQRRELQRDILAAQEAQRLLSMAHRALHKIREVARSLRNFLESIVEHGEGDVRISMEDTWLAHESNSHGMFEWVKNLPETQKARASGQSLVSLVLRTFEPHEGIEGIRGDASAGELSGLPSSLTHPLPAPIDAYPCYSDLW</sequence>
<gene>
    <name evidence="1" type="ORF">NA57DRAFT_51095</name>
</gene>
<dbReference type="Proteomes" id="UP000799772">
    <property type="component" value="Unassembled WGS sequence"/>
</dbReference>
<reference evidence="1" key="1">
    <citation type="journal article" date="2020" name="Stud. Mycol.">
        <title>101 Dothideomycetes genomes: a test case for predicting lifestyles and emergence of pathogens.</title>
        <authorList>
            <person name="Haridas S."/>
            <person name="Albert R."/>
            <person name="Binder M."/>
            <person name="Bloem J."/>
            <person name="Labutti K."/>
            <person name="Salamov A."/>
            <person name="Andreopoulos B."/>
            <person name="Baker S."/>
            <person name="Barry K."/>
            <person name="Bills G."/>
            <person name="Bluhm B."/>
            <person name="Cannon C."/>
            <person name="Castanera R."/>
            <person name="Culley D."/>
            <person name="Daum C."/>
            <person name="Ezra D."/>
            <person name="Gonzalez J."/>
            <person name="Henrissat B."/>
            <person name="Kuo A."/>
            <person name="Liang C."/>
            <person name="Lipzen A."/>
            <person name="Lutzoni F."/>
            <person name="Magnuson J."/>
            <person name="Mondo S."/>
            <person name="Nolan M."/>
            <person name="Ohm R."/>
            <person name="Pangilinan J."/>
            <person name="Park H.-J."/>
            <person name="Ramirez L."/>
            <person name="Alfaro M."/>
            <person name="Sun H."/>
            <person name="Tritt A."/>
            <person name="Yoshinaga Y."/>
            <person name="Zwiers L.-H."/>
            <person name="Turgeon B."/>
            <person name="Goodwin S."/>
            <person name="Spatafora J."/>
            <person name="Crous P."/>
            <person name="Grigoriev I."/>
        </authorList>
    </citation>
    <scope>NUCLEOTIDE SEQUENCE</scope>
    <source>
        <strain evidence="1">CBS 133067</strain>
    </source>
</reference>
<protein>
    <submittedName>
        <fullName evidence="1">Uncharacterized protein</fullName>
    </submittedName>
</protein>
<organism evidence="1 2">
    <name type="scientific">Rhizodiscina lignyota</name>
    <dbReference type="NCBI Taxonomy" id="1504668"/>
    <lineage>
        <taxon>Eukaryota</taxon>
        <taxon>Fungi</taxon>
        <taxon>Dikarya</taxon>
        <taxon>Ascomycota</taxon>
        <taxon>Pezizomycotina</taxon>
        <taxon>Dothideomycetes</taxon>
        <taxon>Pleosporomycetidae</taxon>
        <taxon>Aulographales</taxon>
        <taxon>Rhizodiscinaceae</taxon>
        <taxon>Rhizodiscina</taxon>
    </lineage>
</organism>
<keyword evidence="2" id="KW-1185">Reference proteome</keyword>
<proteinExistence type="predicted"/>
<evidence type="ECO:0000313" key="2">
    <source>
        <dbReference type="Proteomes" id="UP000799772"/>
    </source>
</evidence>
<accession>A0A9P4IMH4</accession>
<name>A0A9P4IMH4_9PEZI</name>
<comment type="caution">
    <text evidence="1">The sequence shown here is derived from an EMBL/GenBank/DDBJ whole genome shotgun (WGS) entry which is preliminary data.</text>
</comment>
<evidence type="ECO:0000313" key="1">
    <source>
        <dbReference type="EMBL" id="KAF2104256.1"/>
    </source>
</evidence>